<sequence>MRKGKILTAENWNAMDERSSFIEFQNRFDGSQYCLTGSGWAERLLRYPLKASVPDEIVELQEVAIAVMCYGFNFYPLYTLGQEQITRVLEAAISHAYRALKGPSKKTRYVDRLDWVAAKLKFSDDRLKQWHASRAIRNSASHATKQSLFGSSDALNFVRISSILINELFEQIDSLPD</sequence>
<gene>
    <name evidence="1" type="ORF">TH6_10275</name>
</gene>
<name>A0A367VCV8_9PROT</name>
<protein>
    <recommendedName>
        <fullName evidence="3">DUF4145 domain-containing protein</fullName>
    </recommendedName>
</protein>
<evidence type="ECO:0000313" key="1">
    <source>
        <dbReference type="EMBL" id="RCK22060.1"/>
    </source>
</evidence>
<reference evidence="1 2" key="1">
    <citation type="submission" date="2014-07" db="EMBL/GenBank/DDBJ databases">
        <title>Draft genome sequence of Thalassospira profundimaris R8-17.</title>
        <authorList>
            <person name="Lai Q."/>
            <person name="Shao Z."/>
        </authorList>
    </citation>
    <scope>NUCLEOTIDE SEQUENCE [LARGE SCALE GENOMIC DNA]</scope>
    <source>
        <strain evidence="1 2">R8-17</strain>
    </source>
</reference>
<dbReference type="RefSeq" id="WP_062953869.1">
    <property type="nucleotide sequence ID" value="NZ_JPWB01000004.1"/>
</dbReference>
<dbReference type="Proteomes" id="UP000253061">
    <property type="component" value="Unassembled WGS sequence"/>
</dbReference>
<dbReference type="EMBL" id="JPWB01000004">
    <property type="protein sequence ID" value="RCK22060.1"/>
    <property type="molecule type" value="Genomic_DNA"/>
</dbReference>
<evidence type="ECO:0008006" key="3">
    <source>
        <dbReference type="Google" id="ProtNLM"/>
    </source>
</evidence>
<accession>A0A367VCV8</accession>
<comment type="caution">
    <text evidence="1">The sequence shown here is derived from an EMBL/GenBank/DDBJ whole genome shotgun (WGS) entry which is preliminary data.</text>
</comment>
<proteinExistence type="predicted"/>
<evidence type="ECO:0000313" key="2">
    <source>
        <dbReference type="Proteomes" id="UP000253061"/>
    </source>
</evidence>
<dbReference type="AlphaFoldDB" id="A0A367VCV8"/>
<organism evidence="1 2">
    <name type="scientific">Thalassospira profundimaris</name>
    <dbReference type="NCBI Taxonomy" id="502049"/>
    <lineage>
        <taxon>Bacteria</taxon>
        <taxon>Pseudomonadati</taxon>
        <taxon>Pseudomonadota</taxon>
        <taxon>Alphaproteobacteria</taxon>
        <taxon>Rhodospirillales</taxon>
        <taxon>Thalassospiraceae</taxon>
        <taxon>Thalassospira</taxon>
    </lineage>
</organism>